<dbReference type="EMBL" id="BSXG01000233">
    <property type="protein sequence ID" value="GME33194.1"/>
    <property type="molecule type" value="Genomic_DNA"/>
</dbReference>
<accession>A0ACB5SAX5</accession>
<organism evidence="1 2">
    <name type="scientific">Neofusicoccum parvum</name>
    <dbReference type="NCBI Taxonomy" id="310453"/>
    <lineage>
        <taxon>Eukaryota</taxon>
        <taxon>Fungi</taxon>
        <taxon>Dikarya</taxon>
        <taxon>Ascomycota</taxon>
        <taxon>Pezizomycotina</taxon>
        <taxon>Dothideomycetes</taxon>
        <taxon>Dothideomycetes incertae sedis</taxon>
        <taxon>Botryosphaeriales</taxon>
        <taxon>Botryosphaeriaceae</taxon>
        <taxon>Neofusicoccum</taxon>
    </lineage>
</organism>
<evidence type="ECO:0000313" key="1">
    <source>
        <dbReference type="EMBL" id="GME33194.1"/>
    </source>
</evidence>
<protein>
    <submittedName>
        <fullName evidence="1">Uncharacterized protein</fullName>
    </submittedName>
</protein>
<proteinExistence type="predicted"/>
<keyword evidence="2" id="KW-1185">Reference proteome</keyword>
<gene>
    <name evidence="1" type="primary">g4460</name>
    <name evidence="1" type="ORF">NpPPO83_00004460</name>
</gene>
<comment type="caution">
    <text evidence="1">The sequence shown here is derived from an EMBL/GenBank/DDBJ whole genome shotgun (WGS) entry which is preliminary data.</text>
</comment>
<reference evidence="1" key="1">
    <citation type="submission" date="2024-09" db="EMBL/GenBank/DDBJ databases">
        <title>Draft Genome Sequences of Neofusicoccum parvum.</title>
        <authorList>
            <person name="Ashida A."/>
            <person name="Camagna M."/>
            <person name="Tanaka A."/>
            <person name="Takemoto D."/>
        </authorList>
    </citation>
    <scope>NUCLEOTIDE SEQUENCE</scope>
    <source>
        <strain evidence="1">PPO83</strain>
    </source>
</reference>
<name>A0ACB5SAX5_9PEZI</name>
<evidence type="ECO:0000313" key="2">
    <source>
        <dbReference type="Proteomes" id="UP001165186"/>
    </source>
</evidence>
<sequence length="582" mass="64829">MILPQYHSQPQRLRIICAGAGAAGLLVAYRLQKELENYELICYDKNPDVGGTWYENRYPGCACDLPAHGYVYPFEPNPNWSHFYAHAPEILQYFKDFADKYNLHPFIQLNTRVLSAVWSEEKGTYDVEVDAGGQRMRDWCHIFVNGCGFLNNWKWPNIPGLSDFAGTLLHSANWDTSANYDGKRVAVIGNGSSGIQIIPNVQKSASSDPHHDGVSDGSSQLQNTSPASCAAPPGMIFPPVASELMEEASGSGAASDAARASPKKEQHAYTEDEKQRFRADPAAHLAYRKKIEFLMNDTAGRMTKSSAGAAETRAAVTEQMHRKLGPGNDELKRSLIPDYMPGCRRITPGDGYLEALVEPNVTTVIGGVGKIVPEGVVDETGRLHEVDVLVCATGFNIAFAPPFSVKGVDGVDMAAEFTPEPKVYLALTVPKFPNYFVVNGPRGNWAAGSVLASHDAQVTYITKCLKRIQEEGVKAFEVKQEPVDQLQEHADEWHKDGIWSDRCRSWYKNGTIDGKVWVWPGAGIHYVKTVQFVRWEHYEFRYHHKNMWAFLGSGYTKAQVLKDESKLSPYVRNNDDEGWYID</sequence>
<dbReference type="Proteomes" id="UP001165186">
    <property type="component" value="Unassembled WGS sequence"/>
</dbReference>